<accession>A0A820NEK6</accession>
<dbReference type="AlphaFoldDB" id="A0A820NEK6"/>
<comment type="caution">
    <text evidence="1">The sequence shown here is derived from an EMBL/GenBank/DDBJ whole genome shotgun (WGS) entry which is preliminary data.</text>
</comment>
<dbReference type="EMBL" id="CAJOAY010025931">
    <property type="protein sequence ID" value="CAF4386998.1"/>
    <property type="molecule type" value="Genomic_DNA"/>
</dbReference>
<proteinExistence type="predicted"/>
<evidence type="ECO:0000313" key="1">
    <source>
        <dbReference type="EMBL" id="CAF4386998.1"/>
    </source>
</evidence>
<reference evidence="1" key="1">
    <citation type="submission" date="2021-02" db="EMBL/GenBank/DDBJ databases">
        <authorList>
            <person name="Nowell W R."/>
        </authorList>
    </citation>
    <scope>NUCLEOTIDE SEQUENCE</scope>
</reference>
<gene>
    <name evidence="1" type="ORF">OKA104_LOCUS50667</name>
</gene>
<sequence length="27" mass="2992">SLADECSDRFIEFFGIANAMETLVGQK</sequence>
<feature type="non-terminal residue" evidence="1">
    <location>
        <position position="1"/>
    </location>
</feature>
<protein>
    <submittedName>
        <fullName evidence="1">Uncharacterized protein</fullName>
    </submittedName>
</protein>
<evidence type="ECO:0000313" key="2">
    <source>
        <dbReference type="Proteomes" id="UP000663881"/>
    </source>
</evidence>
<dbReference type="Proteomes" id="UP000663881">
    <property type="component" value="Unassembled WGS sequence"/>
</dbReference>
<organism evidence="1 2">
    <name type="scientific">Adineta steineri</name>
    <dbReference type="NCBI Taxonomy" id="433720"/>
    <lineage>
        <taxon>Eukaryota</taxon>
        <taxon>Metazoa</taxon>
        <taxon>Spiralia</taxon>
        <taxon>Gnathifera</taxon>
        <taxon>Rotifera</taxon>
        <taxon>Eurotatoria</taxon>
        <taxon>Bdelloidea</taxon>
        <taxon>Adinetida</taxon>
        <taxon>Adinetidae</taxon>
        <taxon>Adineta</taxon>
    </lineage>
</organism>
<name>A0A820NEK6_9BILA</name>